<comment type="caution">
    <text evidence="1">The sequence shown here is derived from an EMBL/GenBank/DDBJ whole genome shotgun (WGS) entry which is preliminary data.</text>
</comment>
<protein>
    <recommendedName>
        <fullName evidence="3">SMP-30/Gluconolactonase/LRE-like region domain-containing protein</fullName>
    </recommendedName>
</protein>
<sequence>MMMSLYTSLVSPPQAVSGSLRTLCRDVSNAENLVISEEQRLFVTAREGVYELLGGSGGVCEKKLIPVRVNDLPRSFLKNGIAAHGNYLYLACAHVHQSDNPLLKAIMDDVNNVEQTSMGLLQIYLAAFTFHAESWIVRCDLRKTPAAFTDVLGSLPDNVLANGIAIDTQRRCLYVANSGPSLTPGIYRVPLEAAGVSVQDIPWCRPPGCKPNGLKIRDDTLYYTGNGIPAAVFGSVKINHDGSASEPQVIDTAALQVFDDFETVKQGFLIAEFGDHLGLQPGSLRFVSTRGRQLGVLKHPDLSKPCAVAVARQNGELVAAGDILIVNKNQGRVMVFKPDEPWRDSLAASAV</sequence>
<evidence type="ECO:0000313" key="2">
    <source>
        <dbReference type="Proteomes" id="UP000020077"/>
    </source>
</evidence>
<accession>A0A080M843</accession>
<dbReference type="SUPFAM" id="SSF63829">
    <property type="entry name" value="Calcium-dependent phosphotriesterase"/>
    <property type="match status" value="1"/>
</dbReference>
<proteinExistence type="predicted"/>
<name>A0A080M843_9PROT</name>
<evidence type="ECO:0008006" key="3">
    <source>
        <dbReference type="Google" id="ProtNLM"/>
    </source>
</evidence>
<gene>
    <name evidence="1" type="ORF">AW09_001441</name>
</gene>
<dbReference type="Proteomes" id="UP000020077">
    <property type="component" value="Unassembled WGS sequence"/>
</dbReference>
<dbReference type="Gene3D" id="2.120.10.30">
    <property type="entry name" value="TolB, C-terminal domain"/>
    <property type="match status" value="1"/>
</dbReference>
<reference evidence="1 2" key="1">
    <citation type="submission" date="2014-02" db="EMBL/GenBank/DDBJ databases">
        <title>Expanding our view of genomic diversity in Candidatus Accumulibacter clades.</title>
        <authorList>
            <person name="Skennerton C.T."/>
            <person name="Barr J.J."/>
            <person name="Slater F.R."/>
            <person name="Bond P.L."/>
            <person name="Tyson G.W."/>
        </authorList>
    </citation>
    <scope>NUCLEOTIDE SEQUENCE [LARGE SCALE GENOMIC DNA]</scope>
    <source>
        <strain evidence="2">BA-91</strain>
    </source>
</reference>
<evidence type="ECO:0000313" key="1">
    <source>
        <dbReference type="EMBL" id="KFB73309.1"/>
    </source>
</evidence>
<dbReference type="InterPro" id="IPR011042">
    <property type="entry name" value="6-blade_b-propeller_TolB-like"/>
</dbReference>
<dbReference type="AlphaFoldDB" id="A0A080M843"/>
<dbReference type="EMBL" id="JDVG02000248">
    <property type="protein sequence ID" value="KFB73309.1"/>
    <property type="molecule type" value="Genomic_DNA"/>
</dbReference>
<organism evidence="1 2">
    <name type="scientific">Candidatus Accumulibacter phosphatis</name>
    <dbReference type="NCBI Taxonomy" id="327160"/>
    <lineage>
        <taxon>Bacteria</taxon>
        <taxon>Pseudomonadati</taxon>
        <taxon>Pseudomonadota</taxon>
        <taxon>Betaproteobacteria</taxon>
        <taxon>Candidatus Accumulibacter</taxon>
    </lineage>
</organism>